<organism evidence="2 3">
    <name type="scientific">Amniculicola lignicola CBS 123094</name>
    <dbReference type="NCBI Taxonomy" id="1392246"/>
    <lineage>
        <taxon>Eukaryota</taxon>
        <taxon>Fungi</taxon>
        <taxon>Dikarya</taxon>
        <taxon>Ascomycota</taxon>
        <taxon>Pezizomycotina</taxon>
        <taxon>Dothideomycetes</taxon>
        <taxon>Pleosporomycetidae</taxon>
        <taxon>Pleosporales</taxon>
        <taxon>Amniculicolaceae</taxon>
        <taxon>Amniculicola</taxon>
    </lineage>
</organism>
<dbReference type="EMBL" id="ML977692">
    <property type="protein sequence ID" value="KAF1993661.1"/>
    <property type="molecule type" value="Genomic_DNA"/>
</dbReference>
<feature type="region of interest" description="Disordered" evidence="1">
    <location>
        <begin position="537"/>
        <end position="573"/>
    </location>
</feature>
<feature type="region of interest" description="Disordered" evidence="1">
    <location>
        <begin position="1"/>
        <end position="110"/>
    </location>
</feature>
<protein>
    <submittedName>
        <fullName evidence="2">Uncharacterized protein</fullName>
    </submittedName>
</protein>
<name>A0A6A5W0J1_9PLEO</name>
<feature type="compositionally biased region" description="Basic and acidic residues" evidence="1">
    <location>
        <begin position="77"/>
        <end position="92"/>
    </location>
</feature>
<evidence type="ECO:0000313" key="3">
    <source>
        <dbReference type="Proteomes" id="UP000799779"/>
    </source>
</evidence>
<feature type="region of interest" description="Disordered" evidence="1">
    <location>
        <begin position="129"/>
        <end position="325"/>
    </location>
</feature>
<dbReference type="AlphaFoldDB" id="A0A6A5W0J1"/>
<keyword evidence="3" id="KW-1185">Reference proteome</keyword>
<feature type="compositionally biased region" description="Polar residues" evidence="1">
    <location>
        <begin position="260"/>
        <end position="272"/>
    </location>
</feature>
<feature type="compositionally biased region" description="Polar residues" evidence="1">
    <location>
        <begin position="1"/>
        <end position="15"/>
    </location>
</feature>
<feature type="compositionally biased region" description="Acidic residues" evidence="1">
    <location>
        <begin position="544"/>
        <end position="558"/>
    </location>
</feature>
<dbReference type="OrthoDB" id="3801492at2759"/>
<feature type="compositionally biased region" description="Low complexity" evidence="1">
    <location>
        <begin position="220"/>
        <end position="231"/>
    </location>
</feature>
<feature type="compositionally biased region" description="Polar residues" evidence="1">
    <location>
        <begin position="307"/>
        <end position="324"/>
    </location>
</feature>
<evidence type="ECO:0000256" key="1">
    <source>
        <dbReference type="SAM" id="MobiDB-lite"/>
    </source>
</evidence>
<feature type="compositionally biased region" description="Polar residues" evidence="1">
    <location>
        <begin position="283"/>
        <end position="294"/>
    </location>
</feature>
<proteinExistence type="predicted"/>
<feature type="compositionally biased region" description="Basic and acidic residues" evidence="1">
    <location>
        <begin position="177"/>
        <end position="216"/>
    </location>
</feature>
<reference evidence="2" key="1">
    <citation type="journal article" date="2020" name="Stud. Mycol.">
        <title>101 Dothideomycetes genomes: a test case for predicting lifestyles and emergence of pathogens.</title>
        <authorList>
            <person name="Haridas S."/>
            <person name="Albert R."/>
            <person name="Binder M."/>
            <person name="Bloem J."/>
            <person name="Labutti K."/>
            <person name="Salamov A."/>
            <person name="Andreopoulos B."/>
            <person name="Baker S."/>
            <person name="Barry K."/>
            <person name="Bills G."/>
            <person name="Bluhm B."/>
            <person name="Cannon C."/>
            <person name="Castanera R."/>
            <person name="Culley D."/>
            <person name="Daum C."/>
            <person name="Ezra D."/>
            <person name="Gonzalez J."/>
            <person name="Henrissat B."/>
            <person name="Kuo A."/>
            <person name="Liang C."/>
            <person name="Lipzen A."/>
            <person name="Lutzoni F."/>
            <person name="Magnuson J."/>
            <person name="Mondo S."/>
            <person name="Nolan M."/>
            <person name="Ohm R."/>
            <person name="Pangilinan J."/>
            <person name="Park H.-J."/>
            <person name="Ramirez L."/>
            <person name="Alfaro M."/>
            <person name="Sun H."/>
            <person name="Tritt A."/>
            <person name="Yoshinaga Y."/>
            <person name="Zwiers L.-H."/>
            <person name="Turgeon B."/>
            <person name="Goodwin S."/>
            <person name="Spatafora J."/>
            <person name="Crous P."/>
            <person name="Grigoriev I."/>
        </authorList>
    </citation>
    <scope>NUCLEOTIDE SEQUENCE</scope>
    <source>
        <strain evidence="2">CBS 123094</strain>
    </source>
</reference>
<dbReference type="Proteomes" id="UP000799779">
    <property type="component" value="Unassembled WGS sequence"/>
</dbReference>
<gene>
    <name evidence="2" type="ORF">P154DRAFT_567851</name>
</gene>
<sequence>MSSDTQGCGRSSIETRSCRSQSTPSPPSRSHENHDQIPNGEGRSKGNRLGSAQASGPPMSRSARHARAYPTTNGPRFSEHLRPDTKIAEFLKKKQAPKRPQQGEQSSIRVVPGRLDLDAWRRGDVDRGRRQGERILPGSLTDEKIQPWEGSKVEEGWIPRRHHGREQIGGGDGMHMGIKESNGEKLSEDQQRTRWPRNEQQEEAGRPDGNRSEPSRRRSSFSGFGRHLGGSVNNETPYYDPISSDPLNKSQPRRDRPEVLTQQPSLTVINQPPGSPLVAESNPHYTPSRPTSTERILAYPRPGARTSRPQRSITRSHQASTSGYDGTLPPHISAFEYAIAPYLQTTTPNHPILTLYSRPPTTLVSLALSPTASSDNISILHATRARSPIKDYVKGDVGVRIRLQTLRTSLLRCRILARTHPQTISFEHESMYVRIQMIVERTAIPIAESIGYEPLVGRCFYWHGRGLFGRGLWSEAISAFENAVQMGVKVCDMAPKDEGADLEKWLRRAILRVENRDKFWNFKHKLMELGLDDRGLGQLSDGERDSDDVGNEGGEEGGDNVMGHLAQGNRKTWSETRNLKDELKVLGLEEVDLED</sequence>
<accession>A0A6A5W0J1</accession>
<feature type="compositionally biased region" description="Basic and acidic residues" evidence="1">
    <location>
        <begin position="141"/>
        <end position="158"/>
    </location>
</feature>
<evidence type="ECO:0000313" key="2">
    <source>
        <dbReference type="EMBL" id="KAF1993661.1"/>
    </source>
</evidence>